<dbReference type="PROSITE" id="PS51257">
    <property type="entry name" value="PROKAR_LIPOPROTEIN"/>
    <property type="match status" value="1"/>
</dbReference>
<keyword evidence="1" id="KW-0732">Signal</keyword>
<evidence type="ECO:0000313" key="3">
    <source>
        <dbReference type="Proteomes" id="UP001203880"/>
    </source>
</evidence>
<evidence type="ECO:0000256" key="1">
    <source>
        <dbReference type="SAM" id="SignalP"/>
    </source>
</evidence>
<protein>
    <recommendedName>
        <fullName evidence="4">Dihydroxy-acid dehydratase</fullName>
    </recommendedName>
</protein>
<dbReference type="EMBL" id="JAMFMB010000019">
    <property type="protein sequence ID" value="MCL6284846.1"/>
    <property type="molecule type" value="Genomic_DNA"/>
</dbReference>
<comment type="caution">
    <text evidence="2">The sequence shown here is derived from an EMBL/GenBank/DDBJ whole genome shotgun (WGS) entry which is preliminary data.</text>
</comment>
<reference evidence="2" key="1">
    <citation type="submission" date="2022-05" db="EMBL/GenBank/DDBJ databases">
        <authorList>
            <person name="Park J.-S."/>
        </authorList>
    </citation>
    <scope>NUCLEOTIDE SEQUENCE</scope>
    <source>
        <strain evidence="2">2012CJ41-6</strain>
    </source>
</reference>
<accession>A0ABT0Q4P6</accession>
<feature type="chain" id="PRO_5046546113" description="Dihydroxy-acid dehydratase" evidence="1">
    <location>
        <begin position="26"/>
        <end position="197"/>
    </location>
</feature>
<dbReference type="Proteomes" id="UP001203880">
    <property type="component" value="Unassembled WGS sequence"/>
</dbReference>
<organism evidence="2 3">
    <name type="scientific">Ruegeria spongiae</name>
    <dbReference type="NCBI Taxonomy" id="2942209"/>
    <lineage>
        <taxon>Bacteria</taxon>
        <taxon>Pseudomonadati</taxon>
        <taxon>Pseudomonadota</taxon>
        <taxon>Alphaproteobacteria</taxon>
        <taxon>Rhodobacterales</taxon>
        <taxon>Roseobacteraceae</taxon>
        <taxon>Ruegeria</taxon>
    </lineage>
</organism>
<sequence>MNTWTSKVRIAALALALLAGCDELAAPQQNQALPRSVVLAGGDIVLRAPRGYCVEQRSIGNGNSNSFALLARCEALGTGAGKNAQGLALITVTTQARADAVQPDAQAITRSAAPAKPSATRNYGGMPVIRFDETSHRVRGASKQVWRSGFAANGHVVALALYAEEGSPMLGDRGARLLSELARRTRAASANATSGPG</sequence>
<gene>
    <name evidence="2" type="ORF">M3P21_15035</name>
</gene>
<proteinExistence type="predicted"/>
<evidence type="ECO:0000313" key="2">
    <source>
        <dbReference type="EMBL" id="MCL6284846.1"/>
    </source>
</evidence>
<dbReference type="RefSeq" id="WP_249711097.1">
    <property type="nucleotide sequence ID" value="NZ_JAMFMB010000019.1"/>
</dbReference>
<evidence type="ECO:0008006" key="4">
    <source>
        <dbReference type="Google" id="ProtNLM"/>
    </source>
</evidence>
<feature type="signal peptide" evidence="1">
    <location>
        <begin position="1"/>
        <end position="25"/>
    </location>
</feature>
<keyword evidence="3" id="KW-1185">Reference proteome</keyword>
<name>A0ABT0Q4P6_9RHOB</name>